<keyword evidence="3" id="KW-1185">Reference proteome</keyword>
<feature type="compositionally biased region" description="Basic and acidic residues" evidence="1">
    <location>
        <begin position="354"/>
        <end position="364"/>
    </location>
</feature>
<dbReference type="STRING" id="869209.Tresu_1143"/>
<feature type="compositionally biased region" description="Basic and acidic residues" evidence="1">
    <location>
        <begin position="949"/>
        <end position="959"/>
    </location>
</feature>
<feature type="compositionally biased region" description="Low complexity" evidence="1">
    <location>
        <begin position="268"/>
        <end position="279"/>
    </location>
</feature>
<feature type="compositionally biased region" description="Low complexity" evidence="1">
    <location>
        <begin position="368"/>
        <end position="382"/>
    </location>
</feature>
<feature type="compositionally biased region" description="Low complexity" evidence="1">
    <location>
        <begin position="112"/>
        <end position="123"/>
    </location>
</feature>
<evidence type="ECO:0000313" key="2">
    <source>
        <dbReference type="EMBL" id="AEB14055.1"/>
    </source>
</evidence>
<feature type="compositionally biased region" description="Acidic residues" evidence="1">
    <location>
        <begin position="453"/>
        <end position="468"/>
    </location>
</feature>
<feature type="region of interest" description="Disordered" evidence="1">
    <location>
        <begin position="1"/>
        <end position="44"/>
    </location>
</feature>
<reference evidence="2 3" key="1">
    <citation type="journal article" date="2011" name="Stand. Genomic Sci.">
        <title>Complete genome sequence of Treponema succinifaciens type strain (6091).</title>
        <authorList>
            <person name="Han C."/>
            <person name="Gronow S."/>
            <person name="Teshima H."/>
            <person name="Lapidus A."/>
            <person name="Nolan M."/>
            <person name="Lucas S."/>
            <person name="Hammon N."/>
            <person name="Deshpande S."/>
            <person name="Cheng J.F."/>
            <person name="Zeytun A."/>
            <person name="Tapia R."/>
            <person name="Goodwin L."/>
            <person name="Pitluck S."/>
            <person name="Liolios K."/>
            <person name="Pagani I."/>
            <person name="Ivanova N."/>
            <person name="Mavromatis K."/>
            <person name="Mikhailova N."/>
            <person name="Huntemann M."/>
            <person name="Pati A."/>
            <person name="Chen A."/>
            <person name="Palaniappan K."/>
            <person name="Land M."/>
            <person name="Hauser L."/>
            <person name="Brambilla E.M."/>
            <person name="Rohde M."/>
            <person name="Goker M."/>
            <person name="Woyke T."/>
            <person name="Bristow J."/>
            <person name="Eisen J.A."/>
            <person name="Markowitz V."/>
            <person name="Hugenholtz P."/>
            <person name="Kyrpides N.C."/>
            <person name="Klenk H.P."/>
            <person name="Detter J.C."/>
        </authorList>
    </citation>
    <scope>NUCLEOTIDE SEQUENCE [LARGE SCALE GENOMIC DNA]</scope>
    <source>
        <strain evidence="3">ATCC 33096 / DSM 2489 / 6091</strain>
    </source>
</reference>
<protein>
    <submittedName>
        <fullName evidence="2">Uncharacterized protein</fullName>
    </submittedName>
</protein>
<name>F2NXH6_TRES6</name>
<dbReference type="OrthoDB" id="346175at2"/>
<feature type="compositionally biased region" description="Basic and acidic residues" evidence="1">
    <location>
        <begin position="126"/>
        <end position="137"/>
    </location>
</feature>
<feature type="region of interest" description="Disordered" evidence="1">
    <location>
        <begin position="689"/>
        <end position="959"/>
    </location>
</feature>
<dbReference type="HOGENOM" id="CLU_298421_0_0_12"/>
<evidence type="ECO:0000256" key="1">
    <source>
        <dbReference type="SAM" id="MobiDB-lite"/>
    </source>
</evidence>
<dbReference type="GeneID" id="302998304"/>
<dbReference type="KEGG" id="tsu:Tresu_1143"/>
<feature type="compositionally biased region" description="Acidic residues" evidence="1">
    <location>
        <begin position="810"/>
        <end position="846"/>
    </location>
</feature>
<feature type="compositionally biased region" description="Acidic residues" evidence="1">
    <location>
        <begin position="237"/>
        <end position="267"/>
    </location>
</feature>
<feature type="compositionally biased region" description="Basic and acidic residues" evidence="1">
    <location>
        <begin position="1"/>
        <end position="11"/>
    </location>
</feature>
<feature type="compositionally biased region" description="Acidic residues" evidence="1">
    <location>
        <begin position="702"/>
        <end position="718"/>
    </location>
</feature>
<feature type="compositionally biased region" description="Polar residues" evidence="1">
    <location>
        <begin position="847"/>
        <end position="857"/>
    </location>
</feature>
<dbReference type="AlphaFoldDB" id="F2NXH6"/>
<feature type="compositionally biased region" description="Acidic residues" evidence="1">
    <location>
        <begin position="280"/>
        <end position="295"/>
    </location>
</feature>
<feature type="compositionally biased region" description="Low complexity" evidence="1">
    <location>
        <begin position="589"/>
        <end position="598"/>
    </location>
</feature>
<accession>F2NXH6</accession>
<evidence type="ECO:0000313" key="3">
    <source>
        <dbReference type="Proteomes" id="UP000006852"/>
    </source>
</evidence>
<dbReference type="RefSeq" id="WP_013701344.1">
    <property type="nucleotide sequence ID" value="NC_015385.1"/>
</dbReference>
<feature type="compositionally biased region" description="Acidic residues" evidence="1">
    <location>
        <begin position="877"/>
        <end position="888"/>
    </location>
</feature>
<feature type="compositionally biased region" description="Polar residues" evidence="1">
    <location>
        <begin position="936"/>
        <end position="946"/>
    </location>
</feature>
<feature type="region of interest" description="Disordered" evidence="1">
    <location>
        <begin position="104"/>
        <end position="547"/>
    </location>
</feature>
<dbReference type="EMBL" id="CP002631">
    <property type="protein sequence ID" value="AEB14055.1"/>
    <property type="molecule type" value="Genomic_DNA"/>
</dbReference>
<feature type="compositionally biased region" description="Polar residues" evidence="1">
    <location>
        <begin position="867"/>
        <end position="876"/>
    </location>
</feature>
<dbReference type="eggNOG" id="ENOG503478X">
    <property type="taxonomic scope" value="Bacteria"/>
</dbReference>
<sequence>MSETPENKSELDEYGVWIKSPAPVEKTDETQTQEPVELPDDFSLENIEIPEIPLEQSIGEDLEKSVDIEQEEIPAVEDIELPNNEEAAIADEISKLNSFDDFETALPEEPKPAGTEEVPAVEETPAETKTEETEKVPEPATEIPDGEIDLDSFLDSSSDTPTQDGEVDLSAFMGGDSKSSPDFGDGDIDLDAFMDGASFEGEKEEQAEIEEADPLDIDLDFEEPVLDGSETESKENEAEDNSEDFDSLFENLSDESPELPELPETEPETSPSPAAASTTDSEEIDLSDFGFEDNSENLNPVLGDEKEKKEPAGPVDYEMNVDIEDDNETKPEKTEASAAESSDDDDIQVDISQDSEKAVQKEQETDLSSPDDNFDIDSIFNNIEDENGETVDFSANETPKEAKEPDVAEEIPSEQSTDVFPATETFQEPEPEIEQPEKALEEPQEENVSPESSDTEISLDDFMGEEGFTDGGPGVTGPYNEDGTLIQREEKKEPVAEEPEVAEEQEIADETSVEDFPEPDIFEAPEIADSDEEIPQQEAEKDDLDVSSYLDEAPDYDMTDVTVTPEDLENISEAPAEPAVPDTFEEEAASLSDELSAENPETEEEKQTYSVFAYKDNSNTNIIEETAQEIPEIQQNENEQPLEENMQTEDFQNEEKIDNSAILNKIAEELASLKSEINGLKDEFEELKKNGVSSEKASEIQNIEETEIPAEEQPAEEITEPKQPSAAEKEDTGFFNDTDEDDTIALSGDELSNILNSAEFTSHDAETIDTETEEANEPTEEIEEPVEAEEKEIPEGQPEEEITVPAATEDFAEPEISEPSEPEEIAEPELDTSSEVSEPENADQPEESAQQENQKATITDEDIPSPTLESLNIQNTEIEDEPLTEDNIEYLTSEVPEELREEETETEDENLETGISEHPVENVFTNWEAAPEPETEIQTSQENSSEAPAEIKDRSNEIPADMKAEIKSVLAYMDQLLENLPEDKIAEFAQSEQFETYKKLFAELGLS</sequence>
<proteinExistence type="predicted"/>
<feature type="compositionally biased region" description="Polar residues" evidence="1">
    <location>
        <begin position="691"/>
        <end position="701"/>
    </location>
</feature>
<feature type="compositionally biased region" description="Acidic residues" evidence="1">
    <location>
        <begin position="496"/>
        <end position="545"/>
    </location>
</feature>
<feature type="compositionally biased region" description="Acidic residues" evidence="1">
    <location>
        <begin position="207"/>
        <end position="225"/>
    </location>
</feature>
<gene>
    <name evidence="2" type="ordered locus">Tresu_1143</name>
</gene>
<reference evidence="3" key="2">
    <citation type="submission" date="2011-04" db="EMBL/GenBank/DDBJ databases">
        <title>The complete genome of chromosome of Treponema succinifaciens DSM 2489.</title>
        <authorList>
            <person name="Lucas S."/>
            <person name="Copeland A."/>
            <person name="Lapidus A."/>
            <person name="Bruce D."/>
            <person name="Goodwin L."/>
            <person name="Pitluck S."/>
            <person name="Peters L."/>
            <person name="Kyrpides N."/>
            <person name="Mavromatis K."/>
            <person name="Ivanova N."/>
            <person name="Ovchinnikova G."/>
            <person name="Teshima H."/>
            <person name="Detter J.C."/>
            <person name="Tapia R."/>
            <person name="Han C."/>
            <person name="Land M."/>
            <person name="Hauser L."/>
            <person name="Markowitz V."/>
            <person name="Cheng J.-F."/>
            <person name="Hugenholtz P."/>
            <person name="Woyke T."/>
            <person name="Wu D."/>
            <person name="Gronow S."/>
            <person name="Wellnitz S."/>
            <person name="Brambilla E."/>
            <person name="Klenk H.-P."/>
            <person name="Eisen J.A."/>
        </authorList>
    </citation>
    <scope>NUCLEOTIDE SEQUENCE [LARGE SCALE GENOMIC DNA]</scope>
    <source>
        <strain evidence="3">ATCC 33096 / DSM 2489 / 6091</strain>
    </source>
</reference>
<feature type="compositionally biased region" description="Acidic residues" evidence="1">
    <location>
        <begin position="767"/>
        <end position="802"/>
    </location>
</feature>
<feature type="region of interest" description="Disordered" evidence="1">
    <location>
        <begin position="573"/>
        <end position="608"/>
    </location>
</feature>
<dbReference type="Proteomes" id="UP000006852">
    <property type="component" value="Chromosome"/>
</dbReference>
<organism evidence="2 3">
    <name type="scientific">Treponema succinifaciens (strain ATCC 33096 / DSM 2489 / 6091)</name>
    <dbReference type="NCBI Taxonomy" id="869209"/>
    <lineage>
        <taxon>Bacteria</taxon>
        <taxon>Pseudomonadati</taxon>
        <taxon>Spirochaetota</taxon>
        <taxon>Spirochaetia</taxon>
        <taxon>Spirochaetales</taxon>
        <taxon>Treponemataceae</taxon>
        <taxon>Treponema</taxon>
    </lineage>
</organism>
<feature type="compositionally biased region" description="Acidic residues" evidence="1">
    <location>
        <begin position="895"/>
        <end position="911"/>
    </location>
</feature>